<gene>
    <name evidence="1" type="ORF">SAMN05216499_12762</name>
</gene>
<dbReference type="Proteomes" id="UP000184111">
    <property type="component" value="Unassembled WGS sequence"/>
</dbReference>
<organism evidence="1 2">
    <name type="scientific">Actinacidiphila paucisporea</name>
    <dbReference type="NCBI Taxonomy" id="310782"/>
    <lineage>
        <taxon>Bacteria</taxon>
        <taxon>Bacillati</taxon>
        <taxon>Actinomycetota</taxon>
        <taxon>Actinomycetes</taxon>
        <taxon>Kitasatosporales</taxon>
        <taxon>Streptomycetaceae</taxon>
        <taxon>Actinacidiphila</taxon>
    </lineage>
</organism>
<name>A0A1M7PZ00_9ACTN</name>
<evidence type="ECO:0000313" key="1">
    <source>
        <dbReference type="EMBL" id="SHN22987.1"/>
    </source>
</evidence>
<dbReference type="STRING" id="310782.SAMN05216499_12762"/>
<protein>
    <submittedName>
        <fullName evidence="1">Uncharacterized protein</fullName>
    </submittedName>
</protein>
<proteinExistence type="predicted"/>
<dbReference type="EMBL" id="FRBI01000027">
    <property type="protein sequence ID" value="SHN22987.1"/>
    <property type="molecule type" value="Genomic_DNA"/>
</dbReference>
<dbReference type="AlphaFoldDB" id="A0A1M7PZ00"/>
<sequence length="44" mass="4846">MGYRERESARSAIWPVRKPVIEASALSSAVSGARYGFWEQGEGC</sequence>
<reference evidence="1 2" key="1">
    <citation type="submission" date="2016-11" db="EMBL/GenBank/DDBJ databases">
        <authorList>
            <person name="Jaros S."/>
            <person name="Januszkiewicz K."/>
            <person name="Wedrychowicz H."/>
        </authorList>
    </citation>
    <scope>NUCLEOTIDE SEQUENCE [LARGE SCALE GENOMIC DNA]</scope>
    <source>
        <strain evidence="1 2">CGMCC 4.2025</strain>
    </source>
</reference>
<keyword evidence="2" id="KW-1185">Reference proteome</keyword>
<evidence type="ECO:0000313" key="2">
    <source>
        <dbReference type="Proteomes" id="UP000184111"/>
    </source>
</evidence>
<accession>A0A1M7PZ00</accession>